<dbReference type="PANTHER" id="PTHR43790:SF4">
    <property type="entry name" value="GUANOSINE IMPORT ATP-BINDING PROTEIN NUPO"/>
    <property type="match status" value="1"/>
</dbReference>
<keyword evidence="4" id="KW-0378">Hydrolase</keyword>
<dbReference type="Pfam" id="PF00005">
    <property type="entry name" value="ABC_tran"/>
    <property type="match status" value="2"/>
</dbReference>
<dbReference type="CDD" id="cd03216">
    <property type="entry name" value="ABC_Carb_Monos_I"/>
    <property type="match status" value="1"/>
</dbReference>
<dbReference type="PANTHER" id="PTHR43790">
    <property type="entry name" value="CARBOHYDRATE TRANSPORT ATP-BINDING PROTEIN MG119-RELATED"/>
    <property type="match status" value="1"/>
</dbReference>
<dbReference type="EMBL" id="LR214951">
    <property type="protein sequence ID" value="VEU59451.1"/>
    <property type="molecule type" value="Genomic_DNA"/>
</dbReference>
<evidence type="ECO:0000256" key="1">
    <source>
        <dbReference type="ARBA" id="ARBA00022741"/>
    </source>
</evidence>
<organism evidence="4 5">
    <name type="scientific">Mesomycoplasma neurolyticum</name>
    <dbReference type="NCBI Taxonomy" id="2120"/>
    <lineage>
        <taxon>Bacteria</taxon>
        <taxon>Bacillati</taxon>
        <taxon>Mycoplasmatota</taxon>
        <taxon>Mycoplasmoidales</taxon>
        <taxon>Metamycoplasmataceae</taxon>
        <taxon>Mesomycoplasma</taxon>
    </lineage>
</organism>
<gene>
    <name evidence="4" type="primary">mglA</name>
    <name evidence="4" type="ORF">NCTC10166_00424</name>
</gene>
<feature type="domain" description="ABC transporter" evidence="3">
    <location>
        <begin position="245"/>
        <end position="515"/>
    </location>
</feature>
<reference evidence="4 5" key="1">
    <citation type="submission" date="2019-01" db="EMBL/GenBank/DDBJ databases">
        <authorList>
            <consortium name="Pathogen Informatics"/>
        </authorList>
    </citation>
    <scope>NUCLEOTIDE SEQUENCE [LARGE SCALE GENOMIC DNA]</scope>
    <source>
        <strain evidence="4 5">NCTC10166</strain>
    </source>
</reference>
<dbReference type="PROSITE" id="PS00211">
    <property type="entry name" value="ABC_TRANSPORTER_1"/>
    <property type="match status" value="1"/>
</dbReference>
<dbReference type="OrthoDB" id="9771863at2"/>
<dbReference type="KEGG" id="mnu:NCTC10166_00424"/>
<keyword evidence="1" id="KW-0547">Nucleotide-binding</keyword>
<accession>A0A449A5A8</accession>
<name>A0A449A5A8_9BACT</name>
<dbReference type="Gene3D" id="3.40.50.300">
    <property type="entry name" value="P-loop containing nucleotide triphosphate hydrolases"/>
    <property type="match status" value="2"/>
</dbReference>
<dbReference type="InterPro" id="IPR003439">
    <property type="entry name" value="ABC_transporter-like_ATP-bd"/>
</dbReference>
<keyword evidence="2 4" id="KW-0067">ATP-binding</keyword>
<evidence type="ECO:0000313" key="4">
    <source>
        <dbReference type="EMBL" id="VEU59451.1"/>
    </source>
</evidence>
<dbReference type="InterPro" id="IPR027417">
    <property type="entry name" value="P-loop_NTPase"/>
</dbReference>
<dbReference type="GO" id="GO:0016887">
    <property type="term" value="F:ATP hydrolysis activity"/>
    <property type="evidence" value="ECO:0007669"/>
    <property type="project" value="InterPro"/>
</dbReference>
<evidence type="ECO:0000313" key="5">
    <source>
        <dbReference type="Proteomes" id="UP000289440"/>
    </source>
</evidence>
<dbReference type="InterPro" id="IPR050107">
    <property type="entry name" value="ABC_carbohydrate_import_ATPase"/>
</dbReference>
<dbReference type="SMART" id="SM00382">
    <property type="entry name" value="AAA"/>
    <property type="match status" value="1"/>
</dbReference>
<dbReference type="Proteomes" id="UP000289440">
    <property type="component" value="Chromosome"/>
</dbReference>
<protein>
    <submittedName>
        <fullName evidence="4">Unspecified sugar ABC transport ATP-binding protein</fullName>
        <ecNumber evidence="4">3.6.3.17</ecNumber>
    </submittedName>
</protein>
<dbReference type="CDD" id="cd03215">
    <property type="entry name" value="ABC_Carb_Monos_II"/>
    <property type="match status" value="1"/>
</dbReference>
<dbReference type="AlphaFoldDB" id="A0A449A5A8"/>
<keyword evidence="5" id="KW-1185">Reference proteome</keyword>
<dbReference type="InterPro" id="IPR003593">
    <property type="entry name" value="AAA+_ATPase"/>
</dbReference>
<evidence type="ECO:0000259" key="3">
    <source>
        <dbReference type="PROSITE" id="PS50893"/>
    </source>
</evidence>
<proteinExistence type="predicted"/>
<evidence type="ECO:0000256" key="2">
    <source>
        <dbReference type="ARBA" id="ARBA00022840"/>
    </source>
</evidence>
<dbReference type="SUPFAM" id="SSF52540">
    <property type="entry name" value="P-loop containing nucleoside triphosphate hydrolases"/>
    <property type="match status" value="2"/>
</dbReference>
<dbReference type="GO" id="GO:0005524">
    <property type="term" value="F:ATP binding"/>
    <property type="evidence" value="ECO:0007669"/>
    <property type="project" value="UniProtKB-KW"/>
</dbReference>
<sequence>MKKDYAIEFINISKAFGNFYANKNINIAIEKGTIHALIGENGAGKSTLMSILFGLYNPTEGKIKVNNHNIFIQNPNQANNLGIGMVHQHFKLVKSYTNLENIILGEEFEKNHFLDKKIARTKIELIQKKYNLKFDLDQKTGNATVGTQQKVEILKMLYRDADILIFDEPTAVLNPQEINGLLETMKIFRDNNKTIIFISHKLNEVKAICDKATVIRKGEVVAHFDTLENVKTSDLSNAMVGEKVVMPKNINNNLSDEVAFEFRNVWAKGDKSVEDISFKINKGEILAIAGIEGNGQEEIEFLASGLLKPTKGKILMHHQTLNANKEIEDTMLDITKFSVEKRKKQKISYIPGDRHKYGLVLDFKVNENVVLRRLKDPKLTNKFILSFKKINDFYQQIEQEYDVRGARNGRAIARSLSGGNQQKLIVGREILTDHNFIIVVQPTRGLDVKAIQTIHNKIIEEKEKGKAILLISYELDEVFALADSIIVINKGKISAKTPAGNITRNEIGLLMGGVQND</sequence>
<dbReference type="PROSITE" id="PS50893">
    <property type="entry name" value="ABC_TRANSPORTER_2"/>
    <property type="match status" value="2"/>
</dbReference>
<dbReference type="RefSeq" id="WP_129719840.1">
    <property type="nucleotide sequence ID" value="NZ_LR214951.1"/>
</dbReference>
<dbReference type="InterPro" id="IPR017871">
    <property type="entry name" value="ABC_transporter-like_CS"/>
</dbReference>
<feature type="domain" description="ABC transporter" evidence="3">
    <location>
        <begin position="7"/>
        <end position="242"/>
    </location>
</feature>
<dbReference type="EC" id="3.6.3.17" evidence="4"/>